<feature type="transmembrane region" description="Helical" evidence="1">
    <location>
        <begin position="133"/>
        <end position="153"/>
    </location>
</feature>
<keyword evidence="1" id="KW-0812">Transmembrane</keyword>
<comment type="caution">
    <text evidence="2">The sequence shown here is derived from an EMBL/GenBank/DDBJ whole genome shotgun (WGS) entry which is preliminary data.</text>
</comment>
<evidence type="ECO:0008006" key="4">
    <source>
        <dbReference type="Google" id="ProtNLM"/>
    </source>
</evidence>
<organism evidence="2 3">
    <name type="scientific">Catellatospora bangladeshensis</name>
    <dbReference type="NCBI Taxonomy" id="310355"/>
    <lineage>
        <taxon>Bacteria</taxon>
        <taxon>Bacillati</taxon>
        <taxon>Actinomycetota</taxon>
        <taxon>Actinomycetes</taxon>
        <taxon>Micromonosporales</taxon>
        <taxon>Micromonosporaceae</taxon>
        <taxon>Catellatospora</taxon>
    </lineage>
</organism>
<gene>
    <name evidence="2" type="ORF">Cba03nite_34660</name>
</gene>
<feature type="transmembrane region" description="Helical" evidence="1">
    <location>
        <begin position="85"/>
        <end position="104"/>
    </location>
</feature>
<name>A0A8J3JKH0_9ACTN</name>
<evidence type="ECO:0000313" key="3">
    <source>
        <dbReference type="Proteomes" id="UP000601223"/>
    </source>
</evidence>
<dbReference type="Proteomes" id="UP000601223">
    <property type="component" value="Unassembled WGS sequence"/>
</dbReference>
<sequence>MPMPPRLRKTALTVHVTTSLGWLGAVTAFLAVAVAGLNSTDPARAHALYLAADVITWAVIVPLALASFTTGVIQSLGTTWGLIRHWWVIAKLVLTIPATGLLLLHTQPIGRLADPTATTMIAAGGLHGMQVQLVADAAAAIVVLLAATALAVFKPRGLTTHGYRRTRPAPA</sequence>
<evidence type="ECO:0000313" key="2">
    <source>
        <dbReference type="EMBL" id="GIF82117.1"/>
    </source>
</evidence>
<keyword evidence="1" id="KW-1133">Transmembrane helix</keyword>
<evidence type="ECO:0000256" key="1">
    <source>
        <dbReference type="SAM" id="Phobius"/>
    </source>
</evidence>
<accession>A0A8J3JKH0</accession>
<keyword evidence="3" id="KW-1185">Reference proteome</keyword>
<dbReference type="RefSeq" id="WP_203746912.1">
    <property type="nucleotide sequence ID" value="NZ_BONF01000018.1"/>
</dbReference>
<dbReference type="EMBL" id="BONF01000018">
    <property type="protein sequence ID" value="GIF82117.1"/>
    <property type="molecule type" value="Genomic_DNA"/>
</dbReference>
<dbReference type="AlphaFoldDB" id="A0A8J3JKH0"/>
<proteinExistence type="predicted"/>
<protein>
    <recommendedName>
        <fullName evidence="4">DUF2269 domain-containing protein</fullName>
    </recommendedName>
</protein>
<keyword evidence="1" id="KW-0472">Membrane</keyword>
<feature type="transmembrane region" description="Helical" evidence="1">
    <location>
        <begin position="47"/>
        <end position="73"/>
    </location>
</feature>
<feature type="transmembrane region" description="Helical" evidence="1">
    <location>
        <begin position="12"/>
        <end position="35"/>
    </location>
</feature>
<reference evidence="2 3" key="1">
    <citation type="submission" date="2021-01" db="EMBL/GenBank/DDBJ databases">
        <title>Whole genome shotgun sequence of Catellatospora bangladeshensis NBRC 107357.</title>
        <authorList>
            <person name="Komaki H."/>
            <person name="Tamura T."/>
        </authorList>
    </citation>
    <scope>NUCLEOTIDE SEQUENCE [LARGE SCALE GENOMIC DNA]</scope>
    <source>
        <strain evidence="2 3">NBRC 107357</strain>
    </source>
</reference>